<dbReference type="EMBL" id="CP034348">
    <property type="protein sequence ID" value="QGY00187.1"/>
    <property type="molecule type" value="Genomic_DNA"/>
</dbReference>
<evidence type="ECO:0000313" key="2">
    <source>
        <dbReference type="EMBL" id="QGY00187.1"/>
    </source>
</evidence>
<evidence type="ECO:0000313" key="3">
    <source>
        <dbReference type="Proteomes" id="UP000428330"/>
    </source>
</evidence>
<reference evidence="3" key="1">
    <citation type="submission" date="2018-12" db="EMBL/GenBank/DDBJ databases">
        <title>Complete genome sequence of Roseovarius sp. MME-070.</title>
        <authorList>
            <person name="Nam Y.-D."/>
            <person name="Kang J."/>
            <person name="Chung W.-H."/>
            <person name="Park Y.S."/>
        </authorList>
    </citation>
    <scope>NUCLEOTIDE SEQUENCE [LARGE SCALE GENOMIC DNA]</scope>
    <source>
        <strain evidence="3">MME-070</strain>
    </source>
</reference>
<proteinExistence type="predicted"/>
<keyword evidence="3" id="KW-1185">Reference proteome</keyword>
<dbReference type="AlphaFoldDB" id="A0A6I6IXH6"/>
<evidence type="ECO:0000259" key="1">
    <source>
        <dbReference type="Pfam" id="PF04466"/>
    </source>
</evidence>
<dbReference type="RefSeq" id="WP_157708867.1">
    <property type="nucleotide sequence ID" value="NZ_CP034348.1"/>
</dbReference>
<name>A0A6I6IXH6_9RHOB</name>
<dbReference type="InterPro" id="IPR035412">
    <property type="entry name" value="Terminase_L_N"/>
</dbReference>
<dbReference type="InterPro" id="IPR027417">
    <property type="entry name" value="P-loop_NTPase"/>
</dbReference>
<dbReference type="KEGG" id="rom:EI983_18725"/>
<feature type="domain" description="Phage terminase large subunit N-terminal" evidence="1">
    <location>
        <begin position="22"/>
        <end position="227"/>
    </location>
</feature>
<dbReference type="Gene3D" id="3.30.420.280">
    <property type="match status" value="1"/>
</dbReference>
<dbReference type="OrthoDB" id="9768556at2"/>
<protein>
    <submittedName>
        <fullName evidence="2">Terminase</fullName>
    </submittedName>
</protein>
<accession>A0A6I6IXH6</accession>
<dbReference type="SUPFAM" id="SSF52540">
    <property type="entry name" value="P-loop containing nucleoside triphosphate hydrolases"/>
    <property type="match status" value="1"/>
</dbReference>
<dbReference type="Gene3D" id="3.40.50.300">
    <property type="entry name" value="P-loop containing nucleotide triphosphate hydrolases"/>
    <property type="match status" value="1"/>
</dbReference>
<organism evidence="2 3">
    <name type="scientific">Roseovarius faecimaris</name>
    <dbReference type="NCBI Taxonomy" id="2494550"/>
    <lineage>
        <taxon>Bacteria</taxon>
        <taxon>Pseudomonadati</taxon>
        <taxon>Pseudomonadota</taxon>
        <taxon>Alphaproteobacteria</taxon>
        <taxon>Rhodobacterales</taxon>
        <taxon>Roseobacteraceae</taxon>
        <taxon>Roseovarius</taxon>
    </lineage>
</organism>
<gene>
    <name evidence="2" type="ORF">EI983_18725</name>
</gene>
<dbReference type="Proteomes" id="UP000428330">
    <property type="component" value="Chromosome"/>
</dbReference>
<sequence>MKIEPTPYQARCLAVPESFNLFMGGGRGGGKSYGALLLVLRHVEQHRDRARPLIVRETYKAASELAETLHMLLIAAYGRRAVRYNKADNVFRVANGAVIEVGQLDGPNAYAKYQGRSFTLLVVDEIGLIRELRWVRMLRSNLRAAEGVPLREVRTANPGGVAHALLAREHVNRAPPWAPYETDDGETWVNAPSTFRDNMHLDGEQYLRRLKAATAGDAELLRAWTDGDWNIARGAMFGDVWDPSVHVLPVDYRPPWPLRGNRTAIGLDWGSAAPAVCLLGVQTPGDDGRFPRGSLLILDEVQTADPADISQGLRWPPGKLADAIRERCAFWNMRPYGVGDDAVGLDDSLIDVLRGEGVYLTKPTKGPGSRLAGWQRIRQRLSRSVTRDGPGLYITGRCGLLLETLPVLPRDPNRPEDVDTGANDHAADALRYLEAHITTARRYGSGRHYGMT</sequence>
<dbReference type="Pfam" id="PF04466">
    <property type="entry name" value="Terminase_3"/>
    <property type="match status" value="1"/>
</dbReference>